<dbReference type="OrthoDB" id="9810918at2"/>
<proteinExistence type="predicted"/>
<name>A0A4Q7VX01_9BURK</name>
<keyword evidence="1" id="KW-0472">Membrane</keyword>
<keyword evidence="1" id="KW-1133">Transmembrane helix</keyword>
<feature type="transmembrane region" description="Helical" evidence="1">
    <location>
        <begin position="221"/>
        <end position="251"/>
    </location>
</feature>
<dbReference type="Gene3D" id="3.10.310.50">
    <property type="match status" value="1"/>
</dbReference>
<feature type="chain" id="PRO_5020497688" description="TPM domain-containing protein" evidence="2">
    <location>
        <begin position="27"/>
        <end position="305"/>
    </location>
</feature>
<feature type="signal peptide" evidence="2">
    <location>
        <begin position="1"/>
        <end position="26"/>
    </location>
</feature>
<evidence type="ECO:0000313" key="4">
    <source>
        <dbReference type="EMBL" id="RZU01220.1"/>
    </source>
</evidence>
<dbReference type="Pfam" id="PF04536">
    <property type="entry name" value="TPM_phosphatase"/>
    <property type="match status" value="1"/>
</dbReference>
<evidence type="ECO:0000259" key="3">
    <source>
        <dbReference type="Pfam" id="PF04536"/>
    </source>
</evidence>
<protein>
    <recommendedName>
        <fullName evidence="3">TPM domain-containing protein</fullName>
    </recommendedName>
</protein>
<accession>A0A4Q7VX01</accession>
<evidence type="ECO:0000313" key="5">
    <source>
        <dbReference type="Proteomes" id="UP000293671"/>
    </source>
</evidence>
<dbReference type="RefSeq" id="WP_130431626.1">
    <property type="nucleotide sequence ID" value="NZ_SHKP01000005.1"/>
</dbReference>
<feature type="transmembrane region" description="Helical" evidence="1">
    <location>
        <begin position="189"/>
        <end position="209"/>
    </location>
</feature>
<keyword evidence="5" id="KW-1185">Reference proteome</keyword>
<dbReference type="PANTHER" id="PTHR30373">
    <property type="entry name" value="UPF0603 PROTEIN YGCG"/>
    <property type="match status" value="1"/>
</dbReference>
<dbReference type="AlphaFoldDB" id="A0A4Q7VX01"/>
<feature type="domain" description="TPM" evidence="3">
    <location>
        <begin position="40"/>
        <end position="162"/>
    </location>
</feature>
<sequence>MSLLLRRWPALAALLLLVAACGLARAQDLKPLPVPAAPLTDQTGTLTPTQRAALEAKLAGIERELGTQVAVVIVASTAPEDIADYTQRLGDAWKIGRREVGDGLLIVVAKDDRKMRIAPAKSLEGAVPDLAARQIIERTLAPAFRKGDYAGGLNAAVDQLAARIKGEALPEPGRDAGSRAQQGLDFGDLALFFFIAVPVAGAVLTAMMGRKLGSLVTAGGAGALAFVASTSLLVALGAGLVALVLVGVLGIGASRRGSGMGGHGGLPPVIFPGGGGGWGGGGGGGGGWSSGGGGDFGGGGASGDW</sequence>
<dbReference type="PROSITE" id="PS51257">
    <property type="entry name" value="PROKAR_LIPOPROTEIN"/>
    <property type="match status" value="1"/>
</dbReference>
<evidence type="ECO:0000256" key="1">
    <source>
        <dbReference type="SAM" id="Phobius"/>
    </source>
</evidence>
<gene>
    <name evidence="4" type="ORF">EV670_1936</name>
</gene>
<reference evidence="4 5" key="1">
    <citation type="submission" date="2019-02" db="EMBL/GenBank/DDBJ databases">
        <title>Genomic Encyclopedia of Type Strains, Phase IV (KMG-IV): sequencing the most valuable type-strain genomes for metagenomic binning, comparative biology and taxonomic classification.</title>
        <authorList>
            <person name="Goeker M."/>
        </authorList>
    </citation>
    <scope>NUCLEOTIDE SEQUENCE [LARGE SCALE GENOMIC DNA]</scope>
    <source>
        <strain evidence="4 5">DSM 19570</strain>
    </source>
</reference>
<evidence type="ECO:0000256" key="2">
    <source>
        <dbReference type="SAM" id="SignalP"/>
    </source>
</evidence>
<dbReference type="InterPro" id="IPR007621">
    <property type="entry name" value="TPM_dom"/>
</dbReference>
<dbReference type="Proteomes" id="UP000293671">
    <property type="component" value="Unassembled WGS sequence"/>
</dbReference>
<keyword evidence="1" id="KW-0812">Transmembrane</keyword>
<dbReference type="PANTHER" id="PTHR30373:SF2">
    <property type="entry name" value="UPF0603 PROTEIN YGCG"/>
    <property type="match status" value="1"/>
</dbReference>
<organism evidence="4 5">
    <name type="scientific">Rivibacter subsaxonicus</name>
    <dbReference type="NCBI Taxonomy" id="457575"/>
    <lineage>
        <taxon>Bacteria</taxon>
        <taxon>Pseudomonadati</taxon>
        <taxon>Pseudomonadota</taxon>
        <taxon>Betaproteobacteria</taxon>
        <taxon>Burkholderiales</taxon>
        <taxon>Rivibacter</taxon>
    </lineage>
</organism>
<keyword evidence="2" id="KW-0732">Signal</keyword>
<comment type="caution">
    <text evidence="4">The sequence shown here is derived from an EMBL/GenBank/DDBJ whole genome shotgun (WGS) entry which is preliminary data.</text>
</comment>
<dbReference type="EMBL" id="SHKP01000005">
    <property type="protein sequence ID" value="RZU01220.1"/>
    <property type="molecule type" value="Genomic_DNA"/>
</dbReference>